<gene>
    <name evidence="3" type="ORF">OQZ29_09930</name>
</gene>
<protein>
    <submittedName>
        <fullName evidence="3">DUF4142 domain-containing protein</fullName>
    </submittedName>
</protein>
<dbReference type="Pfam" id="PF13628">
    <property type="entry name" value="DUF4142"/>
    <property type="match status" value="2"/>
</dbReference>
<dbReference type="PANTHER" id="PTHR38593:SF1">
    <property type="entry name" value="BLR2558 PROTEIN"/>
    <property type="match status" value="1"/>
</dbReference>
<comment type="caution">
    <text evidence="3">The sequence shown here is derived from an EMBL/GenBank/DDBJ whole genome shotgun (WGS) entry which is preliminary data.</text>
</comment>
<dbReference type="InterPro" id="IPR012347">
    <property type="entry name" value="Ferritin-like"/>
</dbReference>
<dbReference type="EMBL" id="JAPJUH010000003">
    <property type="protein sequence ID" value="MCX3265066.1"/>
    <property type="molecule type" value="Genomic_DNA"/>
</dbReference>
<dbReference type="Gene3D" id="1.20.1260.10">
    <property type="match status" value="1"/>
</dbReference>
<feature type="compositionally biased region" description="Polar residues" evidence="1">
    <location>
        <begin position="120"/>
        <end position="140"/>
    </location>
</feature>
<feature type="domain" description="DUF4142" evidence="2">
    <location>
        <begin position="130"/>
        <end position="224"/>
    </location>
</feature>
<accession>A0A9X3DDA0</accession>
<evidence type="ECO:0000256" key="1">
    <source>
        <dbReference type="SAM" id="MobiDB-lite"/>
    </source>
</evidence>
<sequence length="228" mass="24523">MKNIKTAFAFLLTISLGTNLSAHDILGKISSQPKSGMTQEVLPPEVFMNQALLYGLKATQMSGIAAQNGSPKLKGFAQTVLDAHAQANTELLALAKSKNITLTASKNEEGQRPDGRVDSAPTTLQDTSRNQNQGEAGNTGQAKGVMLNGFAMLRNADIQQSVNKLKDAKGQDFDQAYIASSIQDHQNLIVLFEAGSKSSDAAVKKYARKYLPKFKTHLTQLNAMAKAK</sequence>
<name>A0A9X3DDA0_9SPHI</name>
<feature type="compositionally biased region" description="Basic and acidic residues" evidence="1">
    <location>
        <begin position="106"/>
        <end position="117"/>
    </location>
</feature>
<organism evidence="3 4">
    <name type="scientific">Pedobacter agri</name>
    <dbReference type="NCBI Taxonomy" id="454586"/>
    <lineage>
        <taxon>Bacteria</taxon>
        <taxon>Pseudomonadati</taxon>
        <taxon>Bacteroidota</taxon>
        <taxon>Sphingobacteriia</taxon>
        <taxon>Sphingobacteriales</taxon>
        <taxon>Sphingobacteriaceae</taxon>
        <taxon>Pedobacter</taxon>
    </lineage>
</organism>
<dbReference type="Proteomes" id="UP001142592">
    <property type="component" value="Unassembled WGS sequence"/>
</dbReference>
<dbReference type="RefSeq" id="WP_010601254.1">
    <property type="nucleotide sequence ID" value="NZ_JAPJUH010000003.1"/>
</dbReference>
<evidence type="ECO:0000313" key="3">
    <source>
        <dbReference type="EMBL" id="MCX3265066.1"/>
    </source>
</evidence>
<dbReference type="InterPro" id="IPR025419">
    <property type="entry name" value="DUF4142"/>
</dbReference>
<keyword evidence="4" id="KW-1185">Reference proteome</keyword>
<proteinExistence type="predicted"/>
<reference evidence="3" key="1">
    <citation type="submission" date="2022-11" db="EMBL/GenBank/DDBJ databases">
        <authorList>
            <person name="Graham C."/>
            <person name="Newman J.D."/>
        </authorList>
    </citation>
    <scope>NUCLEOTIDE SEQUENCE</scope>
    <source>
        <strain evidence="3">DSM 19486</strain>
    </source>
</reference>
<dbReference type="PANTHER" id="PTHR38593">
    <property type="entry name" value="BLR2558 PROTEIN"/>
    <property type="match status" value="1"/>
</dbReference>
<evidence type="ECO:0000313" key="4">
    <source>
        <dbReference type="Proteomes" id="UP001142592"/>
    </source>
</evidence>
<feature type="region of interest" description="Disordered" evidence="1">
    <location>
        <begin position="104"/>
        <end position="140"/>
    </location>
</feature>
<feature type="domain" description="DUF4142" evidence="2">
    <location>
        <begin position="46"/>
        <end position="111"/>
    </location>
</feature>
<dbReference type="AlphaFoldDB" id="A0A9X3DDA0"/>
<evidence type="ECO:0000259" key="2">
    <source>
        <dbReference type="Pfam" id="PF13628"/>
    </source>
</evidence>